<dbReference type="GO" id="GO:0009231">
    <property type="term" value="P:riboflavin biosynthetic process"/>
    <property type="evidence" value="ECO:0007669"/>
    <property type="project" value="UniProtKB-UniPathway"/>
</dbReference>
<dbReference type="InterPro" id="IPR016193">
    <property type="entry name" value="Cytidine_deaminase-like"/>
</dbReference>
<comment type="pathway">
    <text evidence="3 13">Cofactor biosynthesis; riboflavin biosynthesis; 5-amino-6-(D-ribitylamino)uracil from GTP: step 3/4.</text>
</comment>
<dbReference type="InterPro" id="IPR050765">
    <property type="entry name" value="Riboflavin_Biosynth_HTPR"/>
</dbReference>
<accession>A0A4Y8AZ49</accession>
<evidence type="ECO:0000256" key="9">
    <source>
        <dbReference type="ARBA" id="ARBA00022833"/>
    </source>
</evidence>
<dbReference type="RefSeq" id="WP_134247096.1">
    <property type="nucleotide sequence ID" value="NZ_SNQI01000001.1"/>
</dbReference>
<comment type="similarity">
    <text evidence="5 13">In the C-terminal section; belongs to the HTP reductase family.</text>
</comment>
<evidence type="ECO:0000259" key="17">
    <source>
        <dbReference type="PROSITE" id="PS51747"/>
    </source>
</evidence>
<evidence type="ECO:0000256" key="6">
    <source>
        <dbReference type="ARBA" id="ARBA00022619"/>
    </source>
</evidence>
<dbReference type="SUPFAM" id="SSF53597">
    <property type="entry name" value="Dihydrofolate reductase-like"/>
    <property type="match status" value="1"/>
</dbReference>
<comment type="caution">
    <text evidence="18">The sequence shown here is derived from an EMBL/GenBank/DDBJ whole genome shotgun (WGS) entry which is preliminary data.</text>
</comment>
<evidence type="ECO:0000256" key="5">
    <source>
        <dbReference type="ARBA" id="ARBA00007417"/>
    </source>
</evidence>
<keyword evidence="8 13" id="KW-0378">Hydrolase</keyword>
<comment type="similarity">
    <text evidence="4 13">In the N-terminal section; belongs to the cytidine and deoxycytidylate deaminase family.</text>
</comment>
<dbReference type="PANTHER" id="PTHR38011:SF7">
    <property type="entry name" value="2,5-DIAMINO-6-RIBOSYLAMINO-4(3H)-PYRIMIDINONE 5'-PHOSPHATE REDUCTASE"/>
    <property type="match status" value="1"/>
</dbReference>
<keyword evidence="6 13" id="KW-0686">Riboflavin biosynthesis</keyword>
<dbReference type="UniPathway" id="UPA00275">
    <property type="reaction ID" value="UER00401"/>
</dbReference>
<dbReference type="Gene3D" id="3.40.140.10">
    <property type="entry name" value="Cytidine Deaminase, domain 2"/>
    <property type="match status" value="1"/>
</dbReference>
<dbReference type="InterPro" id="IPR016192">
    <property type="entry name" value="APOBEC/CMP_deaminase_Zn-bd"/>
</dbReference>
<dbReference type="AlphaFoldDB" id="A0A4Y8AZ49"/>
<evidence type="ECO:0000256" key="1">
    <source>
        <dbReference type="ARBA" id="ARBA00002151"/>
    </source>
</evidence>
<keyword evidence="12" id="KW-0511">Multifunctional enzyme</keyword>
<dbReference type="PIRSF" id="PIRSF006769">
    <property type="entry name" value="RibD"/>
    <property type="match status" value="1"/>
</dbReference>
<feature type="domain" description="CMP/dCMP-type deaminase" evidence="17">
    <location>
        <begin position="2"/>
        <end position="117"/>
    </location>
</feature>
<evidence type="ECO:0000256" key="11">
    <source>
        <dbReference type="ARBA" id="ARBA00023002"/>
    </source>
</evidence>
<dbReference type="PANTHER" id="PTHR38011">
    <property type="entry name" value="DIHYDROFOLATE REDUCTASE FAMILY PROTEIN (AFU_ORTHOLOGUE AFUA_8G06820)"/>
    <property type="match status" value="1"/>
</dbReference>
<proteinExistence type="inferred from homology"/>
<feature type="binding site" evidence="15">
    <location>
        <position position="192"/>
    </location>
    <ligand>
        <name>substrate</name>
    </ligand>
</feature>
<dbReference type="OrthoDB" id="9800865at2"/>
<keyword evidence="11 13" id="KW-0560">Oxidoreductase</keyword>
<dbReference type="NCBIfam" id="TIGR00326">
    <property type="entry name" value="eubact_ribD"/>
    <property type="match status" value="1"/>
</dbReference>
<gene>
    <name evidence="18" type="primary">ribD</name>
    <name evidence="18" type="ORF">E2488_04375</name>
</gene>
<evidence type="ECO:0000256" key="10">
    <source>
        <dbReference type="ARBA" id="ARBA00022857"/>
    </source>
</evidence>
<evidence type="ECO:0000256" key="12">
    <source>
        <dbReference type="ARBA" id="ARBA00023268"/>
    </source>
</evidence>
<evidence type="ECO:0000256" key="7">
    <source>
        <dbReference type="ARBA" id="ARBA00022723"/>
    </source>
</evidence>
<keyword evidence="10 13" id="KW-0521">NADP</keyword>
<evidence type="ECO:0000313" key="19">
    <source>
        <dbReference type="Proteomes" id="UP000298517"/>
    </source>
</evidence>
<dbReference type="PROSITE" id="PS51747">
    <property type="entry name" value="CYT_DCMP_DEAMINASES_2"/>
    <property type="match status" value="1"/>
</dbReference>
<dbReference type="EC" id="1.1.1.193" evidence="13"/>
<dbReference type="CDD" id="cd01284">
    <property type="entry name" value="Riboflavin_deaminase-reductase"/>
    <property type="match status" value="1"/>
</dbReference>
<dbReference type="Pfam" id="PF00383">
    <property type="entry name" value="dCMP_cyt_deam_1"/>
    <property type="match status" value="1"/>
</dbReference>
<feature type="binding site" evidence="15">
    <location>
        <position position="204"/>
    </location>
    <ligand>
        <name>NADP(+)</name>
        <dbReference type="ChEBI" id="CHEBI:58349"/>
    </ligand>
</feature>
<keyword evidence="19" id="KW-1185">Reference proteome</keyword>
<evidence type="ECO:0000256" key="14">
    <source>
        <dbReference type="PIRSR" id="PIRSR006769-1"/>
    </source>
</evidence>
<feature type="binding site" evidence="15">
    <location>
        <position position="212"/>
    </location>
    <ligand>
        <name>substrate</name>
    </ligand>
</feature>
<evidence type="ECO:0000256" key="16">
    <source>
        <dbReference type="PIRSR" id="PIRSR006769-3"/>
    </source>
</evidence>
<evidence type="ECO:0000256" key="3">
    <source>
        <dbReference type="ARBA" id="ARBA00004910"/>
    </source>
</evidence>
<evidence type="ECO:0000256" key="13">
    <source>
        <dbReference type="PIRNR" id="PIRNR006769"/>
    </source>
</evidence>
<dbReference type="EMBL" id="SNQI01000001">
    <property type="protein sequence ID" value="TEW77088.1"/>
    <property type="molecule type" value="Genomic_DNA"/>
</dbReference>
<organism evidence="18 19">
    <name type="scientific">Gramella jeungdoensis</name>
    <dbReference type="NCBI Taxonomy" id="708091"/>
    <lineage>
        <taxon>Bacteria</taxon>
        <taxon>Pseudomonadati</taxon>
        <taxon>Bacteroidota</taxon>
        <taxon>Flavobacteriia</taxon>
        <taxon>Flavobacteriales</taxon>
        <taxon>Flavobacteriaceae</taxon>
        <taxon>Christiangramia</taxon>
    </lineage>
</organism>
<comment type="catalytic activity">
    <reaction evidence="13">
        <text>2,5-diamino-6-hydroxy-4-(5-phosphoribosylamino)-pyrimidine + H2O + H(+) = 5-amino-6-(5-phospho-D-ribosylamino)uracil + NH4(+)</text>
        <dbReference type="Rhea" id="RHEA:21868"/>
        <dbReference type="ChEBI" id="CHEBI:15377"/>
        <dbReference type="ChEBI" id="CHEBI:15378"/>
        <dbReference type="ChEBI" id="CHEBI:28938"/>
        <dbReference type="ChEBI" id="CHEBI:58453"/>
        <dbReference type="ChEBI" id="CHEBI:58614"/>
        <dbReference type="EC" id="3.5.4.26"/>
    </reaction>
</comment>
<comment type="function">
    <text evidence="1 13">Converts 2,5-diamino-6-(ribosylamino)-4(3h)-pyrimidinone 5'-phosphate into 5-amino-6-(ribosylamino)-2,4(1h,3h)-pyrimidinedione 5'-phosphate.</text>
</comment>
<feature type="binding site" evidence="15">
    <location>
        <position position="178"/>
    </location>
    <ligand>
        <name>NADP(+)</name>
        <dbReference type="ChEBI" id="CHEBI:58349"/>
    </ligand>
</feature>
<evidence type="ECO:0000313" key="18">
    <source>
        <dbReference type="EMBL" id="TEW77088.1"/>
    </source>
</evidence>
<dbReference type="Proteomes" id="UP000298517">
    <property type="component" value="Unassembled WGS sequence"/>
</dbReference>
<feature type="binding site" evidence="16">
    <location>
        <position position="87"/>
    </location>
    <ligand>
        <name>Zn(2+)</name>
        <dbReference type="ChEBI" id="CHEBI:29105"/>
        <note>catalytic</note>
    </ligand>
</feature>
<dbReference type="GO" id="GO:0008835">
    <property type="term" value="F:diaminohydroxyphosphoribosylaminopyrimidine deaminase activity"/>
    <property type="evidence" value="ECO:0007669"/>
    <property type="project" value="UniProtKB-EC"/>
</dbReference>
<dbReference type="SUPFAM" id="SSF53927">
    <property type="entry name" value="Cytidine deaminase-like"/>
    <property type="match status" value="1"/>
</dbReference>
<evidence type="ECO:0000256" key="15">
    <source>
        <dbReference type="PIRSR" id="PIRSR006769-2"/>
    </source>
</evidence>
<dbReference type="InterPro" id="IPR002734">
    <property type="entry name" value="RibDG_C"/>
</dbReference>
<feature type="binding site" evidence="15">
    <location>
        <position position="215"/>
    </location>
    <ligand>
        <name>substrate</name>
    </ligand>
</feature>
<dbReference type="GO" id="GO:0008270">
    <property type="term" value="F:zinc ion binding"/>
    <property type="evidence" value="ECO:0007669"/>
    <property type="project" value="InterPro"/>
</dbReference>
<evidence type="ECO:0000256" key="4">
    <source>
        <dbReference type="ARBA" id="ARBA00005259"/>
    </source>
</evidence>
<comment type="pathway">
    <text evidence="2 13">Cofactor biosynthesis; riboflavin biosynthesis; 5-amino-6-(D-ribitylamino)uracil from GTP: step 2/4.</text>
</comment>
<dbReference type="PROSITE" id="PS00903">
    <property type="entry name" value="CYT_DCMP_DEAMINASES_1"/>
    <property type="match status" value="1"/>
</dbReference>
<evidence type="ECO:0000256" key="8">
    <source>
        <dbReference type="ARBA" id="ARBA00022801"/>
    </source>
</evidence>
<dbReference type="InterPro" id="IPR002125">
    <property type="entry name" value="CMP_dCMP_dom"/>
</dbReference>
<dbReference type="FunFam" id="3.40.140.10:FF:000025">
    <property type="entry name" value="Riboflavin biosynthesis protein RibD"/>
    <property type="match status" value="1"/>
</dbReference>
<dbReference type="InterPro" id="IPR004794">
    <property type="entry name" value="Eubact_RibD"/>
</dbReference>
<reference evidence="18 19" key="1">
    <citation type="journal article" date="2011" name="J. Microbiol.">
        <title>Gramella jeungdoensis sp. nov., isolated from a solar saltern in Korea.</title>
        <authorList>
            <person name="Joung Y."/>
            <person name="Kim H."/>
            <person name="Jang T."/>
            <person name="Ahn T.S."/>
            <person name="Joh K."/>
        </authorList>
    </citation>
    <scope>NUCLEOTIDE SEQUENCE [LARGE SCALE GENOMIC DNA]</scope>
    <source>
        <strain evidence="18 19">KCTC 23123</strain>
    </source>
</reference>
<keyword evidence="9 13" id="KW-0862">Zinc</keyword>
<evidence type="ECO:0000256" key="2">
    <source>
        <dbReference type="ARBA" id="ARBA00004882"/>
    </source>
</evidence>
<dbReference type="InterPro" id="IPR024072">
    <property type="entry name" value="DHFR-like_dom_sf"/>
</dbReference>
<comment type="cofactor">
    <cofactor evidence="13 16">
        <name>Zn(2+)</name>
        <dbReference type="ChEBI" id="CHEBI:29105"/>
    </cofactor>
    <text evidence="13 16">Binds 1 zinc ion.</text>
</comment>
<sequence length="350" mass="39539">MNLHEKYIKRCIELAKNGLGTTYPNPMVGSVIVLNNIIIGEGWHKKAGDPHAEVNAINSVKDSTLLKDATIYVSLEPCSHVGKTPPCANLIVASGIKNVVIGIVDSNSKVSGRGVQYLKDNDCNVIVGVLEEECYKLNKRFFTFHTKRRPFVILKWAVTKDGFIDKLRDATSENTPNWISNEYSQQYVHKMRAEEQAILVGTNTALNDNPTLNVRTWTGNNPIRIVLDRTSKIPKDYNLLSDGIKTIVFSEVKQTIDSYGNVIFERIDFSKKMPEQICEVLYKYEIQSVIIEGGKQTLQSFIDANLWDEAYVFVGNVSFNQGLPAPELQERSVEVRNFLDDVLRIFKNTY</sequence>
<keyword evidence="7 13" id="KW-0479">Metal-binding</keyword>
<dbReference type="EC" id="3.5.4.26" evidence="13"/>
<protein>
    <recommendedName>
        <fullName evidence="13">Riboflavin biosynthesis protein RibD</fullName>
    </recommendedName>
    <domain>
        <recommendedName>
            <fullName evidence="13">Diaminohydroxyphosphoribosylaminopyrimidine deaminase</fullName>
            <shortName evidence="13">DRAP deaminase</shortName>
            <ecNumber evidence="13">3.5.4.26</ecNumber>
        </recommendedName>
        <alternativeName>
            <fullName evidence="13">Riboflavin-specific deaminase</fullName>
        </alternativeName>
    </domain>
    <domain>
        <recommendedName>
            <fullName evidence="13">5-amino-6-(5-phosphoribosylamino)uracil reductase</fullName>
            <ecNumber evidence="13">1.1.1.193</ecNumber>
        </recommendedName>
        <alternativeName>
            <fullName evidence="13">HTP reductase</fullName>
        </alternativeName>
    </domain>
</protein>
<dbReference type="GO" id="GO:0008703">
    <property type="term" value="F:5-amino-6-(5-phosphoribosylamino)uracil reductase activity"/>
    <property type="evidence" value="ECO:0007669"/>
    <property type="project" value="UniProtKB-EC"/>
</dbReference>
<feature type="binding site" evidence="16">
    <location>
        <position position="51"/>
    </location>
    <ligand>
        <name>Zn(2+)</name>
        <dbReference type="ChEBI" id="CHEBI:29105"/>
        <note>catalytic</note>
    </ligand>
</feature>
<feature type="active site" description="Proton donor" evidence="14">
    <location>
        <position position="53"/>
    </location>
</feature>
<comment type="catalytic activity">
    <reaction evidence="13">
        <text>5-amino-6-(5-phospho-D-ribitylamino)uracil + NADP(+) = 5-amino-6-(5-phospho-D-ribosylamino)uracil + NADPH + H(+)</text>
        <dbReference type="Rhea" id="RHEA:17845"/>
        <dbReference type="ChEBI" id="CHEBI:15378"/>
        <dbReference type="ChEBI" id="CHEBI:57783"/>
        <dbReference type="ChEBI" id="CHEBI:58349"/>
        <dbReference type="ChEBI" id="CHEBI:58421"/>
        <dbReference type="ChEBI" id="CHEBI:58453"/>
        <dbReference type="EC" id="1.1.1.193"/>
    </reaction>
</comment>
<feature type="binding site" evidence="15">
    <location>
        <begin position="294"/>
        <end position="300"/>
    </location>
    <ligand>
        <name>NADP(+)</name>
        <dbReference type="ChEBI" id="CHEBI:58349"/>
    </ligand>
</feature>
<feature type="binding site" evidence="15">
    <location>
        <position position="208"/>
    </location>
    <ligand>
        <name>NADP(+)</name>
        <dbReference type="ChEBI" id="CHEBI:58349"/>
    </ligand>
</feature>
<feature type="binding site" evidence="15">
    <location>
        <position position="157"/>
    </location>
    <ligand>
        <name>NADP(+)</name>
        <dbReference type="ChEBI" id="CHEBI:58349"/>
    </ligand>
</feature>
<feature type="binding site" evidence="15">
    <location>
        <position position="292"/>
    </location>
    <ligand>
        <name>substrate</name>
    </ligand>
</feature>
<dbReference type="Gene3D" id="3.40.430.10">
    <property type="entry name" value="Dihydrofolate Reductase, subunit A"/>
    <property type="match status" value="1"/>
</dbReference>
<feature type="binding site" evidence="16">
    <location>
        <position position="78"/>
    </location>
    <ligand>
        <name>Zn(2+)</name>
        <dbReference type="ChEBI" id="CHEBI:29105"/>
        <note>catalytic</note>
    </ligand>
</feature>
<name>A0A4Y8AZ49_9FLAO</name>
<dbReference type="Pfam" id="PF01872">
    <property type="entry name" value="RibD_C"/>
    <property type="match status" value="1"/>
</dbReference>